<gene>
    <name evidence="1" type="ordered locus">Sinac_2555</name>
</gene>
<dbReference type="EMBL" id="CP003364">
    <property type="protein sequence ID" value="AGA26861.1"/>
    <property type="molecule type" value="Genomic_DNA"/>
</dbReference>
<evidence type="ECO:0008006" key="3">
    <source>
        <dbReference type="Google" id="ProtNLM"/>
    </source>
</evidence>
<dbReference type="OrthoDB" id="7055541at2"/>
<evidence type="ECO:0000313" key="1">
    <source>
        <dbReference type="EMBL" id="AGA26861.1"/>
    </source>
</evidence>
<sequence length="288" mass="31608">MAYNIPAHIEIHPLTLFFTKPVILMLLLTQGGDYPRVLEQWYVTAPPEEGSDQWFAANADVDHEWVVTPGDNGPRVHKGGLRKENPSSLPFAIQSGSAKEGLFGERTIAKVDDGWIVGFNAGEFGAGLWWFSPHGDRRYQISDDHIMGLIPTSSGLVGIEGLVHGSVSKGRVVRISRKTDGPWKTEPLLDLGHAPQVATKDADGSLVVATTRRLLRIFPASKKTVVILDKAFWGGLYPNSMVIAPSGTIFLGMRHGIARIEPKGRASRVSWLLPDQRAADNQGEDRFK</sequence>
<dbReference type="RefSeq" id="WP_015246013.1">
    <property type="nucleotide sequence ID" value="NC_019892.1"/>
</dbReference>
<reference evidence="1 2" key="1">
    <citation type="submission" date="2012-02" db="EMBL/GenBank/DDBJ databases">
        <title>Complete sequence of chromosome of Singulisphaera acidiphila DSM 18658.</title>
        <authorList>
            <consortium name="US DOE Joint Genome Institute (JGI-PGF)"/>
            <person name="Lucas S."/>
            <person name="Copeland A."/>
            <person name="Lapidus A."/>
            <person name="Glavina del Rio T."/>
            <person name="Dalin E."/>
            <person name="Tice H."/>
            <person name="Bruce D."/>
            <person name="Goodwin L."/>
            <person name="Pitluck S."/>
            <person name="Peters L."/>
            <person name="Ovchinnikova G."/>
            <person name="Chertkov O."/>
            <person name="Kyrpides N."/>
            <person name="Mavromatis K."/>
            <person name="Ivanova N."/>
            <person name="Brettin T."/>
            <person name="Detter J.C."/>
            <person name="Han C."/>
            <person name="Larimer F."/>
            <person name="Land M."/>
            <person name="Hauser L."/>
            <person name="Markowitz V."/>
            <person name="Cheng J.-F."/>
            <person name="Hugenholtz P."/>
            <person name="Woyke T."/>
            <person name="Wu D."/>
            <person name="Tindall B."/>
            <person name="Pomrenke H."/>
            <person name="Brambilla E."/>
            <person name="Klenk H.-P."/>
            <person name="Eisen J.A."/>
        </authorList>
    </citation>
    <scope>NUCLEOTIDE SEQUENCE [LARGE SCALE GENOMIC DNA]</scope>
    <source>
        <strain evidence="2">ATCC BAA-1392 / DSM 18658 / VKM B-2454 / MOB10</strain>
    </source>
</reference>
<protein>
    <recommendedName>
        <fullName evidence="3">Gluconolactonase</fullName>
    </recommendedName>
</protein>
<keyword evidence="2" id="KW-1185">Reference proteome</keyword>
<dbReference type="KEGG" id="saci:Sinac_2555"/>
<organism evidence="1 2">
    <name type="scientific">Singulisphaera acidiphila (strain ATCC BAA-1392 / DSM 18658 / VKM B-2454 / MOB10)</name>
    <dbReference type="NCBI Taxonomy" id="886293"/>
    <lineage>
        <taxon>Bacteria</taxon>
        <taxon>Pseudomonadati</taxon>
        <taxon>Planctomycetota</taxon>
        <taxon>Planctomycetia</taxon>
        <taxon>Isosphaerales</taxon>
        <taxon>Isosphaeraceae</taxon>
        <taxon>Singulisphaera</taxon>
    </lineage>
</organism>
<dbReference type="Proteomes" id="UP000010798">
    <property type="component" value="Chromosome"/>
</dbReference>
<accession>L0DDZ2</accession>
<evidence type="ECO:0000313" key="2">
    <source>
        <dbReference type="Proteomes" id="UP000010798"/>
    </source>
</evidence>
<dbReference type="HOGENOM" id="CLU_966110_0_0_0"/>
<proteinExistence type="predicted"/>
<dbReference type="SUPFAM" id="SSF63829">
    <property type="entry name" value="Calcium-dependent phosphotriesterase"/>
    <property type="match status" value="1"/>
</dbReference>
<dbReference type="AlphaFoldDB" id="L0DDZ2"/>
<name>L0DDZ2_SINAD</name>